<organism evidence="3 4">
    <name type="scientific">Nitratidesulfovibrio liaohensis</name>
    <dbReference type="NCBI Taxonomy" id="2604158"/>
    <lineage>
        <taxon>Bacteria</taxon>
        <taxon>Pseudomonadati</taxon>
        <taxon>Thermodesulfobacteriota</taxon>
        <taxon>Desulfovibrionia</taxon>
        <taxon>Desulfovibrionales</taxon>
        <taxon>Desulfovibrionaceae</taxon>
        <taxon>Nitratidesulfovibrio</taxon>
    </lineage>
</organism>
<dbReference type="RefSeq" id="WP_309540740.1">
    <property type="nucleotide sequence ID" value="NZ_CP133659.1"/>
</dbReference>
<dbReference type="EMBL" id="CP133659">
    <property type="protein sequence ID" value="WMW64664.1"/>
    <property type="molecule type" value="Genomic_DNA"/>
</dbReference>
<dbReference type="InterPro" id="IPR014729">
    <property type="entry name" value="Rossmann-like_a/b/a_fold"/>
</dbReference>
<dbReference type="Pfam" id="PF00582">
    <property type="entry name" value="Usp"/>
    <property type="match status" value="1"/>
</dbReference>
<evidence type="ECO:0000259" key="2">
    <source>
        <dbReference type="Pfam" id="PF00582"/>
    </source>
</evidence>
<dbReference type="CDD" id="cd00293">
    <property type="entry name" value="USP-like"/>
    <property type="match status" value="1"/>
</dbReference>
<proteinExistence type="inferred from homology"/>
<name>A0ABY9R1L1_9BACT</name>
<accession>A0ABY9R1L1</accession>
<protein>
    <submittedName>
        <fullName evidence="3">Universal stress protein</fullName>
    </submittedName>
</protein>
<keyword evidence="4" id="KW-1185">Reference proteome</keyword>
<dbReference type="PRINTS" id="PR01438">
    <property type="entry name" value="UNVRSLSTRESS"/>
</dbReference>
<evidence type="ECO:0000256" key="1">
    <source>
        <dbReference type="ARBA" id="ARBA00008791"/>
    </source>
</evidence>
<dbReference type="SUPFAM" id="SSF52402">
    <property type="entry name" value="Adenine nucleotide alpha hydrolases-like"/>
    <property type="match status" value="1"/>
</dbReference>
<reference evidence="3" key="1">
    <citation type="submission" date="2023-09" db="EMBL/GenBank/DDBJ databases">
        <authorList>
            <consortium name="CW5 consortium"/>
            <person name="Lu C.-W."/>
        </authorList>
    </citation>
    <scope>NUCLEOTIDE SEQUENCE</scope>
    <source>
        <strain evidence="3">KPS</strain>
    </source>
</reference>
<dbReference type="Gene3D" id="3.40.50.620">
    <property type="entry name" value="HUPs"/>
    <property type="match status" value="1"/>
</dbReference>
<feature type="domain" description="UspA" evidence="2">
    <location>
        <begin position="3"/>
        <end position="139"/>
    </location>
</feature>
<evidence type="ECO:0000313" key="4">
    <source>
        <dbReference type="Proteomes" id="UP001180616"/>
    </source>
</evidence>
<dbReference type="PANTHER" id="PTHR46268:SF6">
    <property type="entry name" value="UNIVERSAL STRESS PROTEIN UP12"/>
    <property type="match status" value="1"/>
</dbReference>
<gene>
    <name evidence="3" type="ORF">KPS_002717</name>
</gene>
<sequence length="139" mass="15060">MAILMALDPFGDFGKVLDESIRQANNRHAPLTILAIAETFQDIQHDYAGLSGASEELFTQVRRKLDAAKLEAIKQGVTPTVLIETGPSPAQNILDCAEQQGADLIIMGHREKKGLDRFLLGSVAAKVIAHARCSVLVVR</sequence>
<dbReference type="Proteomes" id="UP001180616">
    <property type="component" value="Chromosome"/>
</dbReference>
<comment type="similarity">
    <text evidence="1">Belongs to the universal stress protein A family.</text>
</comment>
<dbReference type="InterPro" id="IPR006015">
    <property type="entry name" value="Universal_stress_UspA"/>
</dbReference>
<dbReference type="InterPro" id="IPR006016">
    <property type="entry name" value="UspA"/>
</dbReference>
<dbReference type="PANTHER" id="PTHR46268">
    <property type="entry name" value="STRESS RESPONSE PROTEIN NHAX"/>
    <property type="match status" value="1"/>
</dbReference>
<evidence type="ECO:0000313" key="3">
    <source>
        <dbReference type="EMBL" id="WMW64664.1"/>
    </source>
</evidence>